<proteinExistence type="inferred from homology"/>
<dbReference type="SUPFAM" id="SSF90112">
    <property type="entry name" value="Neurotransmitter-gated ion-channel transmembrane pore"/>
    <property type="match status" value="1"/>
</dbReference>
<accession>A0A484C2M1</accession>
<dbReference type="FunFam" id="1.20.58.390:FF:000103">
    <property type="entry name" value="Si:ch211-256e16.10"/>
    <property type="match status" value="1"/>
</dbReference>
<keyword evidence="12" id="KW-0628">Postsynaptic cell membrane</keyword>
<organism evidence="23 24">
    <name type="scientific">Perca flavescens</name>
    <name type="common">American yellow perch</name>
    <name type="synonym">Morone flavescens</name>
    <dbReference type="NCBI Taxonomy" id="8167"/>
    <lineage>
        <taxon>Eukaryota</taxon>
        <taxon>Metazoa</taxon>
        <taxon>Chordata</taxon>
        <taxon>Craniata</taxon>
        <taxon>Vertebrata</taxon>
        <taxon>Euteleostomi</taxon>
        <taxon>Actinopterygii</taxon>
        <taxon>Neopterygii</taxon>
        <taxon>Teleostei</taxon>
        <taxon>Neoteleostei</taxon>
        <taxon>Acanthomorphata</taxon>
        <taxon>Eupercaria</taxon>
        <taxon>Perciformes</taxon>
        <taxon>Percoidei</taxon>
        <taxon>Percidae</taxon>
        <taxon>Percinae</taxon>
        <taxon>Perca</taxon>
    </lineage>
</organism>
<evidence type="ECO:0000256" key="9">
    <source>
        <dbReference type="ARBA" id="ARBA00023157"/>
    </source>
</evidence>
<gene>
    <name evidence="23" type="ORF">EPR50_G00212010</name>
</gene>
<dbReference type="Pfam" id="PF02932">
    <property type="entry name" value="Neur_chan_memb"/>
    <property type="match status" value="1"/>
</dbReference>
<dbReference type="InterPro" id="IPR018000">
    <property type="entry name" value="Neurotransmitter_ion_chnl_CS"/>
</dbReference>
<dbReference type="PRINTS" id="PR00252">
    <property type="entry name" value="NRIONCHANNEL"/>
</dbReference>
<evidence type="ECO:0000256" key="18">
    <source>
        <dbReference type="ARBA" id="ARBA00036634"/>
    </source>
</evidence>
<keyword evidence="3 20" id="KW-0812">Transmembrane</keyword>
<evidence type="ECO:0000256" key="14">
    <source>
        <dbReference type="ARBA" id="ARBA00023303"/>
    </source>
</evidence>
<feature type="signal peptide" evidence="20">
    <location>
        <begin position="1"/>
        <end position="17"/>
    </location>
</feature>
<dbReference type="CDD" id="cd19063">
    <property type="entry name" value="LGIC_TM_5-HT3"/>
    <property type="match status" value="1"/>
</dbReference>
<evidence type="ECO:0000256" key="8">
    <source>
        <dbReference type="ARBA" id="ARBA00023136"/>
    </source>
</evidence>
<feature type="domain" description="Neurotransmitter-gated ion-channel ligand-binding" evidence="21">
    <location>
        <begin position="91"/>
        <end position="285"/>
    </location>
</feature>
<reference evidence="23 24" key="1">
    <citation type="submission" date="2019-01" db="EMBL/GenBank/DDBJ databases">
        <title>A chromosome-scale genome assembly of the yellow perch, Perca flavescens.</title>
        <authorList>
            <person name="Feron R."/>
            <person name="Morvezen R."/>
            <person name="Bestin A."/>
            <person name="Haffray P."/>
            <person name="Klopp C."/>
            <person name="Zahm M."/>
            <person name="Cabau C."/>
            <person name="Roques C."/>
            <person name="Donnadieu C."/>
            <person name="Bouchez O."/>
            <person name="Christie M."/>
            <person name="Larson W."/>
            <person name="Guiguen Y."/>
        </authorList>
    </citation>
    <scope>NUCLEOTIDE SEQUENCE [LARGE SCALE GENOMIC DNA]</scope>
    <source>
        <strain evidence="23">YP-PL-M2</strain>
        <tissue evidence="23">Blood</tissue>
    </source>
</reference>
<comment type="catalytic activity">
    <reaction evidence="18">
        <text>Ca(2+)(in) = Ca(2+)(out)</text>
        <dbReference type="Rhea" id="RHEA:29671"/>
        <dbReference type="ChEBI" id="CHEBI:29108"/>
    </reaction>
</comment>
<dbReference type="Proteomes" id="UP000295070">
    <property type="component" value="Chromosome 21"/>
</dbReference>
<evidence type="ECO:0008006" key="25">
    <source>
        <dbReference type="Google" id="ProtNLM"/>
    </source>
</evidence>
<evidence type="ECO:0000259" key="22">
    <source>
        <dbReference type="Pfam" id="PF02932"/>
    </source>
</evidence>
<sequence length="499" mass="56847">MMLAGFIFLLLVTGGSTSNYTEQHELPGDHQMFNYSFEESGSTSNYTATLQPELQENSNQSLKNVSGESSKGNCTYRDILRHLNLKEGNENSMTQPGGDKSPTTVYLELLLYAILDVNEKDQKFLSYIWIDMYWKDDNISWNRDEFCGIKEIHLPAEKVWKPDLTIEEMTEKDKALPSPYLLIKSNGMIIRRDDMLVVSTCTMEVYSFPFDYQSCTLSLKSIIHSDRHIMLEAGAESELTTMWSKEMMRTQSEWLFIDMKIDNKTADNFGINQSMLVYTINMKRRSALYVANFLVPILFFFCLDLASFLISDSGGEKLGFKVTVLLAVTVMQLLLNEILPSSSERIPLIAVYCIGMFGLMMLSLMETILVMHLMEKDSKDQSLSEDCGDKPGKVSFHNCCRDVKKLTPFCHIGDVFSGETPSGLLPVAKEDSSRHLTEESHASDELSEAVKALTLLLSNREEERMPGYWTRVAKTINKVFFIFYVIAASMFLLCLFFIW</sequence>
<keyword evidence="5 20" id="KW-1133">Transmembrane helix</keyword>
<evidence type="ECO:0000256" key="12">
    <source>
        <dbReference type="ARBA" id="ARBA00023257"/>
    </source>
</evidence>
<dbReference type="InterPro" id="IPR049944">
    <property type="entry name" value="LGIC_TM_5-HT3"/>
</dbReference>
<evidence type="ECO:0000256" key="2">
    <source>
        <dbReference type="ARBA" id="ARBA00022475"/>
    </source>
</evidence>
<evidence type="ECO:0000256" key="15">
    <source>
        <dbReference type="ARBA" id="ARBA00034104"/>
    </source>
</evidence>
<keyword evidence="1 20" id="KW-0813">Transport</keyword>
<dbReference type="InterPro" id="IPR006202">
    <property type="entry name" value="Neur_chan_lig-bd"/>
</dbReference>
<dbReference type="STRING" id="8167.A0A484C2M1"/>
<keyword evidence="24" id="KW-1185">Reference proteome</keyword>
<feature type="transmembrane region" description="Helical" evidence="20">
    <location>
        <begin position="479"/>
        <end position="498"/>
    </location>
</feature>
<keyword evidence="7 20" id="KW-0406">Ion transport</keyword>
<keyword evidence="14 20" id="KW-0407">Ion channel</keyword>
<evidence type="ECO:0000313" key="24">
    <source>
        <dbReference type="Proteomes" id="UP000295070"/>
    </source>
</evidence>
<dbReference type="PROSITE" id="PS00236">
    <property type="entry name" value="NEUROTR_ION_CHANNEL"/>
    <property type="match status" value="1"/>
</dbReference>
<dbReference type="Gene3D" id="1.20.58.390">
    <property type="entry name" value="Neurotransmitter-gated ion-channel transmembrane domain"/>
    <property type="match status" value="1"/>
</dbReference>
<evidence type="ECO:0000256" key="16">
    <source>
        <dbReference type="ARBA" id="ARBA00034430"/>
    </source>
</evidence>
<evidence type="ECO:0000256" key="11">
    <source>
        <dbReference type="ARBA" id="ARBA00023180"/>
    </source>
</evidence>
<comment type="catalytic activity">
    <reaction evidence="17">
        <text>Na(+)(in) = Na(+)(out)</text>
        <dbReference type="Rhea" id="RHEA:34963"/>
        <dbReference type="ChEBI" id="CHEBI:29101"/>
    </reaction>
</comment>
<comment type="function">
    <text evidence="19">Forms serotonin (5-hydroxytryptamine/5-HT3)-activated cation-selective channel complexes, which when activated cause fast, depolarizing responses in neurons.</text>
</comment>
<keyword evidence="8 20" id="KW-0472">Membrane</keyword>
<evidence type="ECO:0000256" key="13">
    <source>
        <dbReference type="ARBA" id="ARBA00023286"/>
    </source>
</evidence>
<dbReference type="AlphaFoldDB" id="A0A484C2M1"/>
<evidence type="ECO:0000256" key="19">
    <source>
        <dbReference type="ARBA" id="ARBA00037540"/>
    </source>
</evidence>
<evidence type="ECO:0000256" key="20">
    <source>
        <dbReference type="RuleBase" id="RU000687"/>
    </source>
</evidence>
<dbReference type="FunFam" id="2.70.170.10:FF:000017">
    <property type="entry name" value="5-hydroxytryptamine receptor 3A"/>
    <property type="match status" value="1"/>
</dbReference>
<feature type="chain" id="PRO_5022271014" description="Neurotransmitter-gated ion-channel ligand-binding domain-containing protein" evidence="20">
    <location>
        <begin position="18"/>
        <end position="499"/>
    </location>
</feature>
<keyword evidence="4 20" id="KW-0732">Signal</keyword>
<evidence type="ECO:0000256" key="3">
    <source>
        <dbReference type="ARBA" id="ARBA00022692"/>
    </source>
</evidence>
<dbReference type="InterPro" id="IPR038050">
    <property type="entry name" value="Neuro_actylchol_rec"/>
</dbReference>
<dbReference type="GO" id="GO:0004888">
    <property type="term" value="F:transmembrane signaling receptor activity"/>
    <property type="evidence" value="ECO:0007669"/>
    <property type="project" value="InterPro"/>
</dbReference>
<comment type="caution">
    <text evidence="23">The sequence shown here is derived from an EMBL/GenBank/DDBJ whole genome shotgun (WGS) entry which is preliminary data.</text>
</comment>
<feature type="transmembrane region" description="Helical" evidence="20">
    <location>
        <begin position="347"/>
        <end position="371"/>
    </location>
</feature>
<dbReference type="Pfam" id="PF02931">
    <property type="entry name" value="Neur_chan_LBD"/>
    <property type="match status" value="1"/>
</dbReference>
<evidence type="ECO:0000256" key="10">
    <source>
        <dbReference type="ARBA" id="ARBA00023170"/>
    </source>
</evidence>
<dbReference type="Gene3D" id="2.70.170.10">
    <property type="entry name" value="Neurotransmitter-gated ion-channel ligand-binding domain"/>
    <property type="match status" value="1"/>
</dbReference>
<evidence type="ECO:0000313" key="23">
    <source>
        <dbReference type="EMBL" id="TDG97856.1"/>
    </source>
</evidence>
<comment type="subcellular location">
    <subcellularLocation>
        <location evidence="15">Postsynaptic cell membrane</location>
        <topology evidence="15">Multi-pass membrane protein</topology>
    </subcellularLocation>
</comment>
<dbReference type="InterPro" id="IPR006201">
    <property type="entry name" value="Neur_channel"/>
</dbReference>
<evidence type="ECO:0000256" key="1">
    <source>
        <dbReference type="ARBA" id="ARBA00022448"/>
    </source>
</evidence>
<evidence type="ECO:0000256" key="4">
    <source>
        <dbReference type="ARBA" id="ARBA00022729"/>
    </source>
</evidence>
<feature type="domain" description="Neurotransmitter-gated ion-channel transmembrane" evidence="22">
    <location>
        <begin position="294"/>
        <end position="384"/>
    </location>
</feature>
<dbReference type="GO" id="GO:0045211">
    <property type="term" value="C:postsynaptic membrane"/>
    <property type="evidence" value="ECO:0007669"/>
    <property type="project" value="UniProtKB-SubCell"/>
</dbReference>
<evidence type="ECO:0000256" key="7">
    <source>
        <dbReference type="ARBA" id="ARBA00023065"/>
    </source>
</evidence>
<feature type="transmembrane region" description="Helical" evidence="20">
    <location>
        <begin position="287"/>
        <end position="306"/>
    </location>
</feature>
<keyword evidence="6" id="KW-0770">Synapse</keyword>
<keyword evidence="11" id="KW-0325">Glycoprotein</keyword>
<evidence type="ECO:0000256" key="5">
    <source>
        <dbReference type="ARBA" id="ARBA00022989"/>
    </source>
</evidence>
<feature type="transmembrane region" description="Helical" evidence="20">
    <location>
        <begin position="318"/>
        <end position="335"/>
    </location>
</feature>
<keyword evidence="9" id="KW-1015">Disulfide bond</keyword>
<dbReference type="SUPFAM" id="SSF63712">
    <property type="entry name" value="Nicotinic receptor ligand binding domain-like"/>
    <property type="match status" value="1"/>
</dbReference>
<evidence type="ECO:0000256" key="17">
    <source>
        <dbReference type="ARBA" id="ARBA00036239"/>
    </source>
</evidence>
<dbReference type="InterPro" id="IPR036734">
    <property type="entry name" value="Neur_chan_lig-bd_sf"/>
</dbReference>
<comment type="catalytic activity">
    <reaction evidence="16">
        <text>K(+)(in) = K(+)(out)</text>
        <dbReference type="Rhea" id="RHEA:29463"/>
        <dbReference type="ChEBI" id="CHEBI:29103"/>
    </reaction>
</comment>
<evidence type="ECO:0000259" key="21">
    <source>
        <dbReference type="Pfam" id="PF02931"/>
    </source>
</evidence>
<keyword evidence="13" id="KW-1071">Ligand-gated ion channel</keyword>
<keyword evidence="10" id="KW-0675">Receptor</keyword>
<dbReference type="InterPro" id="IPR036719">
    <property type="entry name" value="Neuro-gated_channel_TM_sf"/>
</dbReference>
<keyword evidence="2" id="KW-1003">Cell membrane</keyword>
<name>A0A484C2M1_PERFV</name>
<evidence type="ECO:0000256" key="6">
    <source>
        <dbReference type="ARBA" id="ARBA00023018"/>
    </source>
</evidence>
<dbReference type="InterPro" id="IPR006029">
    <property type="entry name" value="Neurotrans-gated_channel_TM"/>
</dbReference>
<comment type="similarity">
    <text evidence="20">Belongs to the ligand-gated ion channel (TC 1.A.9) family.</text>
</comment>
<dbReference type="GO" id="GO:0005230">
    <property type="term" value="F:extracellular ligand-gated monoatomic ion channel activity"/>
    <property type="evidence" value="ECO:0007669"/>
    <property type="project" value="InterPro"/>
</dbReference>
<dbReference type="EMBL" id="SCKG01000021">
    <property type="protein sequence ID" value="TDG97856.1"/>
    <property type="molecule type" value="Genomic_DNA"/>
</dbReference>
<protein>
    <recommendedName>
        <fullName evidence="25">Neurotransmitter-gated ion-channel ligand-binding domain-containing protein</fullName>
    </recommendedName>
</protein>
<dbReference type="PANTHER" id="PTHR18945">
    <property type="entry name" value="NEUROTRANSMITTER GATED ION CHANNEL"/>
    <property type="match status" value="1"/>
</dbReference>